<dbReference type="Pfam" id="PF06094">
    <property type="entry name" value="GGACT"/>
    <property type="match status" value="1"/>
</dbReference>
<comment type="similarity">
    <text evidence="2">Belongs to the gamma-glutamylcyclotransferase family.</text>
</comment>
<comment type="caution">
    <text evidence="7">The sequence shown here is derived from an EMBL/GenBank/DDBJ whole genome shotgun (WGS) entry which is preliminary data.</text>
</comment>
<keyword evidence="4" id="KW-0012">Acyltransferase</keyword>
<reference evidence="7 8" key="1">
    <citation type="submission" date="2023-12" db="EMBL/GenBank/DDBJ databases">
        <title>A high-quality genome assembly for Dillenia turbinata (Dilleniales).</title>
        <authorList>
            <person name="Chanderbali A."/>
        </authorList>
    </citation>
    <scope>NUCLEOTIDE SEQUENCE [LARGE SCALE GENOMIC DNA]</scope>
    <source>
        <strain evidence="7">LSX21</strain>
        <tissue evidence="7">Leaf</tissue>
    </source>
</reference>
<dbReference type="InterPro" id="IPR036568">
    <property type="entry name" value="GGCT-like_sf"/>
</dbReference>
<evidence type="ECO:0000256" key="5">
    <source>
        <dbReference type="ARBA" id="ARBA00030602"/>
    </source>
</evidence>
<dbReference type="GO" id="GO:0016746">
    <property type="term" value="F:acyltransferase activity"/>
    <property type="evidence" value="ECO:0007669"/>
    <property type="project" value="UniProtKB-KW"/>
</dbReference>
<dbReference type="Gene3D" id="3.10.490.10">
    <property type="entry name" value="Gamma-glutamyl cyclotransferase-like"/>
    <property type="match status" value="1"/>
</dbReference>
<evidence type="ECO:0000313" key="8">
    <source>
        <dbReference type="Proteomes" id="UP001370490"/>
    </source>
</evidence>
<feature type="non-terminal residue" evidence="7">
    <location>
        <position position="222"/>
    </location>
</feature>
<dbReference type="PANTHER" id="PTHR31544:SF2">
    <property type="entry name" value="AIG2-LIKE PROTEIN D"/>
    <property type="match status" value="1"/>
</dbReference>
<evidence type="ECO:0000256" key="1">
    <source>
        <dbReference type="ARBA" id="ARBA00002782"/>
    </source>
</evidence>
<protein>
    <recommendedName>
        <fullName evidence="5">Putative gamma-glutamylcyclotransferase</fullName>
    </recommendedName>
</protein>
<keyword evidence="8" id="KW-1185">Reference proteome</keyword>
<keyword evidence="3" id="KW-0808">Transferase</keyword>
<accession>A0AAN8UGL8</accession>
<comment type="function">
    <text evidence="1">Putative gamma-glutamylcyclotransferase.</text>
</comment>
<dbReference type="SUPFAM" id="SSF110857">
    <property type="entry name" value="Gamma-glutamyl cyclotransferase-like"/>
    <property type="match status" value="1"/>
</dbReference>
<evidence type="ECO:0000256" key="2">
    <source>
        <dbReference type="ARBA" id="ARBA00008861"/>
    </source>
</evidence>
<dbReference type="InterPro" id="IPR045038">
    <property type="entry name" value="AIG2-like"/>
</dbReference>
<sequence length="222" mass="25802">LLADEVVHALLKRIPHASPAILNNHHRFSIKGRVYPAILPVENKKVIGRVLFGITNPEMNILDTFEDIEYERSTVEVSLMDSDKKLQAYTYIWGNKSDPNLYGDWNFEFHKSLGWDFNRRPNLKYAYKIYEDQTIERPKGQGSDDRNMPNKKCLLEKKSFSQMNVPALFSPVSLEWKVSHMNDFLQMTISFVEELELPESKTRVATYESFYNQDTNNSSKAS</sequence>
<dbReference type="CDD" id="cd06661">
    <property type="entry name" value="GGCT_like"/>
    <property type="match status" value="1"/>
</dbReference>
<dbReference type="InterPro" id="IPR009288">
    <property type="entry name" value="AIG2-like_dom"/>
</dbReference>
<dbReference type="EMBL" id="JBAMMX010000027">
    <property type="protein sequence ID" value="KAK6912394.1"/>
    <property type="molecule type" value="Genomic_DNA"/>
</dbReference>
<dbReference type="InterPro" id="IPR013024">
    <property type="entry name" value="GGCT-like"/>
</dbReference>
<name>A0AAN8UGL8_9MAGN</name>
<evidence type="ECO:0000259" key="6">
    <source>
        <dbReference type="Pfam" id="PF06094"/>
    </source>
</evidence>
<feature type="non-terminal residue" evidence="7">
    <location>
        <position position="1"/>
    </location>
</feature>
<dbReference type="AlphaFoldDB" id="A0AAN8UGL8"/>
<evidence type="ECO:0000256" key="3">
    <source>
        <dbReference type="ARBA" id="ARBA00022679"/>
    </source>
</evidence>
<gene>
    <name evidence="7" type="ORF">RJ641_021995</name>
</gene>
<feature type="domain" description="Gamma-glutamylcyclotransferase AIG2-like" evidence="6">
    <location>
        <begin position="7"/>
        <end position="106"/>
    </location>
</feature>
<dbReference type="Proteomes" id="UP001370490">
    <property type="component" value="Unassembled WGS sequence"/>
</dbReference>
<dbReference type="PANTHER" id="PTHR31544">
    <property type="entry name" value="AIG2-LIKE PROTEIN D"/>
    <property type="match status" value="1"/>
</dbReference>
<proteinExistence type="inferred from homology"/>
<evidence type="ECO:0000313" key="7">
    <source>
        <dbReference type="EMBL" id="KAK6912394.1"/>
    </source>
</evidence>
<organism evidence="7 8">
    <name type="scientific">Dillenia turbinata</name>
    <dbReference type="NCBI Taxonomy" id="194707"/>
    <lineage>
        <taxon>Eukaryota</taxon>
        <taxon>Viridiplantae</taxon>
        <taxon>Streptophyta</taxon>
        <taxon>Embryophyta</taxon>
        <taxon>Tracheophyta</taxon>
        <taxon>Spermatophyta</taxon>
        <taxon>Magnoliopsida</taxon>
        <taxon>eudicotyledons</taxon>
        <taxon>Gunneridae</taxon>
        <taxon>Pentapetalae</taxon>
        <taxon>Dilleniales</taxon>
        <taxon>Dilleniaceae</taxon>
        <taxon>Dillenia</taxon>
    </lineage>
</organism>
<evidence type="ECO:0000256" key="4">
    <source>
        <dbReference type="ARBA" id="ARBA00023315"/>
    </source>
</evidence>
<dbReference type="Gene3D" id="6.10.250.210">
    <property type="match status" value="1"/>
</dbReference>